<dbReference type="Proteomes" id="UP000230233">
    <property type="component" value="Chromosome I"/>
</dbReference>
<keyword evidence="2" id="KW-1185">Reference proteome</keyword>
<dbReference type="AlphaFoldDB" id="A0A2G5VUG8"/>
<evidence type="ECO:0000313" key="1">
    <source>
        <dbReference type="EMBL" id="PIC55444.1"/>
    </source>
</evidence>
<dbReference type="EMBL" id="PDUG01000001">
    <property type="protein sequence ID" value="PIC55444.1"/>
    <property type="molecule type" value="Genomic_DNA"/>
</dbReference>
<protein>
    <submittedName>
        <fullName evidence="1">Uncharacterized protein</fullName>
    </submittedName>
</protein>
<reference evidence="2" key="1">
    <citation type="submission" date="2017-10" db="EMBL/GenBank/DDBJ databases">
        <title>Rapid genome shrinkage in a self-fertile nematode reveals novel sperm competition proteins.</title>
        <authorList>
            <person name="Yin D."/>
            <person name="Schwarz E.M."/>
            <person name="Thomas C.G."/>
            <person name="Felde R.L."/>
            <person name="Korf I.F."/>
            <person name="Cutter A.D."/>
            <person name="Schartner C.M."/>
            <person name="Ralston E.J."/>
            <person name="Meyer B.J."/>
            <person name="Haag E.S."/>
        </authorList>
    </citation>
    <scope>NUCLEOTIDE SEQUENCE [LARGE SCALE GENOMIC DNA]</scope>
    <source>
        <strain evidence="2">JU1422</strain>
    </source>
</reference>
<name>A0A2G5VUG8_9PELO</name>
<accession>A0A2G5VUG8</accession>
<comment type="caution">
    <text evidence="1">The sequence shown here is derived from an EMBL/GenBank/DDBJ whole genome shotgun (WGS) entry which is preliminary data.</text>
</comment>
<sequence>MAQAAAVVNHGQVTIRDAEHYDGVYATGEDQPHTLYRSQLDCYATVIGKPPSPDKGVSFRKLFIISSKLAHL</sequence>
<gene>
    <name evidence="1" type="primary">Cnig_chr_I.g717</name>
    <name evidence="1" type="ORF">B9Z55_000717</name>
</gene>
<proteinExistence type="predicted"/>
<evidence type="ECO:0000313" key="2">
    <source>
        <dbReference type="Proteomes" id="UP000230233"/>
    </source>
</evidence>
<organism evidence="1 2">
    <name type="scientific">Caenorhabditis nigoni</name>
    <dbReference type="NCBI Taxonomy" id="1611254"/>
    <lineage>
        <taxon>Eukaryota</taxon>
        <taxon>Metazoa</taxon>
        <taxon>Ecdysozoa</taxon>
        <taxon>Nematoda</taxon>
        <taxon>Chromadorea</taxon>
        <taxon>Rhabditida</taxon>
        <taxon>Rhabditina</taxon>
        <taxon>Rhabditomorpha</taxon>
        <taxon>Rhabditoidea</taxon>
        <taxon>Rhabditidae</taxon>
        <taxon>Peloderinae</taxon>
        <taxon>Caenorhabditis</taxon>
    </lineage>
</organism>